<accession>A0AAW9SEE8</accession>
<dbReference type="Proteomes" id="UP001403385">
    <property type="component" value="Unassembled WGS sequence"/>
</dbReference>
<name>A0AAW9SEE8_9BACT</name>
<comment type="caution">
    <text evidence="1">The sequence shown here is derived from an EMBL/GenBank/DDBJ whole genome shotgun (WGS) entry which is preliminary data.</text>
</comment>
<organism evidence="1 2">
    <name type="scientific">Rapidithrix thailandica</name>
    <dbReference type="NCBI Taxonomy" id="413964"/>
    <lineage>
        <taxon>Bacteria</taxon>
        <taxon>Pseudomonadati</taxon>
        <taxon>Bacteroidota</taxon>
        <taxon>Cytophagia</taxon>
        <taxon>Cytophagales</taxon>
        <taxon>Flammeovirgaceae</taxon>
        <taxon>Rapidithrix</taxon>
    </lineage>
</organism>
<gene>
    <name evidence="1" type="ORF">AAG747_27800</name>
</gene>
<reference evidence="1 2" key="1">
    <citation type="submission" date="2024-04" db="EMBL/GenBank/DDBJ databases">
        <title>Novel genus in family Flammeovirgaceae.</title>
        <authorList>
            <person name="Nguyen T.H."/>
            <person name="Vuong T.Q."/>
            <person name="Le H."/>
            <person name="Kim S.-G."/>
        </authorList>
    </citation>
    <scope>NUCLEOTIDE SEQUENCE [LARGE SCALE GENOMIC DNA]</scope>
    <source>
        <strain evidence="1 2">JCM 23209</strain>
    </source>
</reference>
<proteinExistence type="predicted"/>
<evidence type="ECO:0008006" key="3">
    <source>
        <dbReference type="Google" id="ProtNLM"/>
    </source>
</evidence>
<protein>
    <recommendedName>
        <fullName evidence="3">Helix-turn-helix domain-containing protein</fullName>
    </recommendedName>
</protein>
<dbReference type="RefSeq" id="WP_346824531.1">
    <property type="nucleotide sequence ID" value="NZ_JBDKWZ010000026.1"/>
</dbReference>
<evidence type="ECO:0000313" key="2">
    <source>
        <dbReference type="Proteomes" id="UP001403385"/>
    </source>
</evidence>
<dbReference type="EMBL" id="JBDKWZ010000026">
    <property type="protein sequence ID" value="MEN7551752.1"/>
    <property type="molecule type" value="Genomic_DNA"/>
</dbReference>
<keyword evidence="2" id="KW-1185">Reference proteome</keyword>
<sequence>MISKSQLAMMYKVSLPTMRKMLRELGFEKGKRLFKPKDVAFIIRQFGPPKNS</sequence>
<dbReference type="AlphaFoldDB" id="A0AAW9SEE8"/>
<evidence type="ECO:0000313" key="1">
    <source>
        <dbReference type="EMBL" id="MEN7551752.1"/>
    </source>
</evidence>